<dbReference type="EMBL" id="JBHTHM010001099">
    <property type="protein sequence ID" value="MFD0785998.1"/>
    <property type="molecule type" value="Genomic_DNA"/>
</dbReference>
<reference evidence="3" key="1">
    <citation type="journal article" date="2019" name="Int. J. Syst. Evol. Microbiol.">
        <title>The Global Catalogue of Microorganisms (GCM) 10K type strain sequencing project: providing services to taxonomists for standard genome sequencing and annotation.</title>
        <authorList>
            <consortium name="The Broad Institute Genomics Platform"/>
            <consortium name="The Broad Institute Genome Sequencing Center for Infectious Disease"/>
            <person name="Wu L."/>
            <person name="Ma J."/>
        </authorList>
    </citation>
    <scope>NUCLEOTIDE SEQUENCE [LARGE SCALE GENOMIC DNA]</scope>
    <source>
        <strain evidence="3">JCM 32148</strain>
    </source>
</reference>
<proteinExistence type="predicted"/>
<protein>
    <submittedName>
        <fullName evidence="2">Uncharacterized protein</fullName>
    </submittedName>
</protein>
<keyword evidence="1" id="KW-0812">Transmembrane</keyword>
<accession>A0ABW3A5M3</accession>
<gene>
    <name evidence="2" type="ORF">ACFQZ8_19020</name>
</gene>
<keyword evidence="3" id="KW-1185">Reference proteome</keyword>
<keyword evidence="1" id="KW-0472">Membrane</keyword>
<keyword evidence="1" id="KW-1133">Transmembrane helix</keyword>
<evidence type="ECO:0000313" key="3">
    <source>
        <dbReference type="Proteomes" id="UP001597053"/>
    </source>
</evidence>
<evidence type="ECO:0000313" key="2">
    <source>
        <dbReference type="EMBL" id="MFD0785998.1"/>
    </source>
</evidence>
<comment type="caution">
    <text evidence="2">The sequence shown here is derived from an EMBL/GenBank/DDBJ whole genome shotgun (WGS) entry which is preliminary data.</text>
</comment>
<feature type="transmembrane region" description="Helical" evidence="1">
    <location>
        <begin position="20"/>
        <end position="39"/>
    </location>
</feature>
<name>A0ABW3A5M3_9ACTN</name>
<evidence type="ECO:0000256" key="1">
    <source>
        <dbReference type="SAM" id="Phobius"/>
    </source>
</evidence>
<dbReference type="Proteomes" id="UP001597053">
    <property type="component" value="Unassembled WGS sequence"/>
</dbReference>
<sequence>MPIMGEERLAAVAKIRRTRVSAALVGIAVVIAALGGYWIGLSRERHAATAVVLTGTVTWSNEETRLIAFEADGRVRGPNDGDTIYSVLTDNWQDAAGTFRSDGTYPTCLTGEGDDPASLDHHRAELTVIDWDAGGAQRMHVAVQVRCLE</sequence>
<organism evidence="2 3">
    <name type="scientific">Micromonospora azadirachtae</name>
    <dbReference type="NCBI Taxonomy" id="1970735"/>
    <lineage>
        <taxon>Bacteria</taxon>
        <taxon>Bacillati</taxon>
        <taxon>Actinomycetota</taxon>
        <taxon>Actinomycetes</taxon>
        <taxon>Micromonosporales</taxon>
        <taxon>Micromonosporaceae</taxon>
        <taxon>Micromonospora</taxon>
    </lineage>
</organism>